<dbReference type="InterPro" id="IPR011013">
    <property type="entry name" value="Gal_mutarotase_sf_dom"/>
</dbReference>
<accession>A0ABP7CPY6</accession>
<organism evidence="1 2">
    <name type="scientific">Microlunatus aurantiacus</name>
    <dbReference type="NCBI Taxonomy" id="446786"/>
    <lineage>
        <taxon>Bacteria</taxon>
        <taxon>Bacillati</taxon>
        <taxon>Actinomycetota</taxon>
        <taxon>Actinomycetes</taxon>
        <taxon>Propionibacteriales</taxon>
        <taxon>Propionibacteriaceae</taxon>
        <taxon>Microlunatus</taxon>
    </lineage>
</organism>
<reference evidence="2" key="1">
    <citation type="journal article" date="2019" name="Int. J. Syst. Evol. Microbiol.">
        <title>The Global Catalogue of Microorganisms (GCM) 10K type strain sequencing project: providing services to taxonomists for standard genome sequencing and annotation.</title>
        <authorList>
            <consortium name="The Broad Institute Genomics Platform"/>
            <consortium name="The Broad Institute Genome Sequencing Center for Infectious Disease"/>
            <person name="Wu L."/>
            <person name="Ma J."/>
        </authorList>
    </citation>
    <scope>NUCLEOTIDE SEQUENCE [LARGE SCALE GENOMIC DNA]</scope>
    <source>
        <strain evidence="2">JCM 16548</strain>
    </source>
</reference>
<evidence type="ECO:0000313" key="1">
    <source>
        <dbReference type="EMBL" id="GAA3694275.1"/>
    </source>
</evidence>
<name>A0ABP7CPY6_9ACTN</name>
<evidence type="ECO:0000313" key="2">
    <source>
        <dbReference type="Proteomes" id="UP001500051"/>
    </source>
</evidence>
<dbReference type="EMBL" id="BAAAYX010000002">
    <property type="protein sequence ID" value="GAA3694275.1"/>
    <property type="molecule type" value="Genomic_DNA"/>
</dbReference>
<dbReference type="SUPFAM" id="SSF74650">
    <property type="entry name" value="Galactose mutarotase-like"/>
    <property type="match status" value="1"/>
</dbReference>
<dbReference type="Proteomes" id="UP001500051">
    <property type="component" value="Unassembled WGS sequence"/>
</dbReference>
<dbReference type="Gene3D" id="2.70.98.10">
    <property type="match status" value="1"/>
</dbReference>
<proteinExistence type="predicted"/>
<comment type="caution">
    <text evidence="1">The sequence shown here is derived from an EMBL/GenBank/DDBJ whole genome shotgun (WGS) entry which is preliminary data.</text>
</comment>
<gene>
    <name evidence="1" type="ORF">GCM10022204_07620</name>
</gene>
<sequence length="339" mass="37134">MPDPPGEGAPSLYPVRVPDPEVLVVRGWEVLRLTSEGLVVDLVPALGGTVISLRRRRDELELLWQTPWGLRHRGSVDLPGSAEAAMYDSSPGGWHSVFPNGGDSATAHGAEWGFDGEARLTWLDWRLEGTKLVLSGRLVRSPFEIVRTVVLRDDQLTITDTVTNVGAEHVDVMWGQQIALGGALIGPDTVVHAGSTTVRSDPRLASSASYDDLMPWPRAYGQRGLVNLRGVGREDTPESRLAYLSDFTEAVIRVRRPSQDLTVELSWDELLWPHVWYALETGASKGFPWFGTGRYLAFAPGTSWPAHGLHDARRISSTLLRIHPKGTRSASLAVRVTGA</sequence>
<protein>
    <recommendedName>
        <fullName evidence="3">Galactose mutarotase</fullName>
    </recommendedName>
</protein>
<keyword evidence="2" id="KW-1185">Reference proteome</keyword>
<evidence type="ECO:0008006" key="3">
    <source>
        <dbReference type="Google" id="ProtNLM"/>
    </source>
</evidence>
<dbReference type="InterPro" id="IPR014718">
    <property type="entry name" value="GH-type_carb-bd"/>
</dbReference>